<dbReference type="RefSeq" id="XP_056538745.1">
    <property type="nucleotide sequence ID" value="XM_056692788.1"/>
</dbReference>
<name>A0A9W9HL22_9EURO</name>
<dbReference type="GeneID" id="81431964"/>
<sequence length="90" mass="10410">MASKQNRQLSEGRAKLASHAPNGKSNVNQRSNQPPQFHPTQRFQPPGNKNYQKCSYSTQQRGHQQYQTQSQYQLQSQQQDLAFDIFKKMG</sequence>
<evidence type="ECO:0000256" key="1">
    <source>
        <dbReference type="SAM" id="MobiDB-lite"/>
    </source>
</evidence>
<reference evidence="2" key="1">
    <citation type="submission" date="2022-11" db="EMBL/GenBank/DDBJ databases">
        <authorList>
            <person name="Petersen C."/>
        </authorList>
    </citation>
    <scope>NUCLEOTIDE SEQUENCE</scope>
    <source>
        <strain evidence="2">IBT 26290</strain>
    </source>
</reference>
<comment type="caution">
    <text evidence="2">The sequence shown here is derived from an EMBL/GenBank/DDBJ whole genome shotgun (WGS) entry which is preliminary data.</text>
</comment>
<accession>A0A9W9HL22</accession>
<feature type="compositionally biased region" description="Low complexity" evidence="1">
    <location>
        <begin position="56"/>
        <end position="71"/>
    </location>
</feature>
<proteinExistence type="predicted"/>
<feature type="compositionally biased region" description="Polar residues" evidence="1">
    <location>
        <begin position="23"/>
        <end position="55"/>
    </location>
</feature>
<evidence type="ECO:0000313" key="2">
    <source>
        <dbReference type="EMBL" id="KAJ5151412.1"/>
    </source>
</evidence>
<feature type="region of interest" description="Disordered" evidence="1">
    <location>
        <begin position="1"/>
        <end position="71"/>
    </location>
</feature>
<dbReference type="Proteomes" id="UP001149163">
    <property type="component" value="Unassembled WGS sequence"/>
</dbReference>
<evidence type="ECO:0000313" key="3">
    <source>
        <dbReference type="Proteomes" id="UP001149163"/>
    </source>
</evidence>
<reference evidence="2" key="2">
    <citation type="journal article" date="2023" name="IMA Fungus">
        <title>Comparative genomic study of the Penicillium genus elucidates a diverse pangenome and 15 lateral gene transfer events.</title>
        <authorList>
            <person name="Petersen C."/>
            <person name="Sorensen T."/>
            <person name="Nielsen M.R."/>
            <person name="Sondergaard T.E."/>
            <person name="Sorensen J.L."/>
            <person name="Fitzpatrick D.A."/>
            <person name="Frisvad J.C."/>
            <person name="Nielsen K.L."/>
        </authorList>
    </citation>
    <scope>NUCLEOTIDE SEQUENCE</scope>
    <source>
        <strain evidence="2">IBT 26290</strain>
    </source>
</reference>
<protein>
    <submittedName>
        <fullName evidence="2">Uncharacterized protein</fullName>
    </submittedName>
</protein>
<dbReference type="EMBL" id="JAPQKN010000008">
    <property type="protein sequence ID" value="KAJ5151412.1"/>
    <property type="molecule type" value="Genomic_DNA"/>
</dbReference>
<keyword evidence="3" id="KW-1185">Reference proteome</keyword>
<gene>
    <name evidence="2" type="ORF">N7482_010664</name>
</gene>
<organism evidence="2 3">
    <name type="scientific">Penicillium canariense</name>
    <dbReference type="NCBI Taxonomy" id="189055"/>
    <lineage>
        <taxon>Eukaryota</taxon>
        <taxon>Fungi</taxon>
        <taxon>Dikarya</taxon>
        <taxon>Ascomycota</taxon>
        <taxon>Pezizomycotina</taxon>
        <taxon>Eurotiomycetes</taxon>
        <taxon>Eurotiomycetidae</taxon>
        <taxon>Eurotiales</taxon>
        <taxon>Aspergillaceae</taxon>
        <taxon>Penicillium</taxon>
    </lineage>
</organism>
<dbReference type="AlphaFoldDB" id="A0A9W9HL22"/>